<proteinExistence type="predicted"/>
<accession>A0A8F3C839</accession>
<reference evidence="1" key="1">
    <citation type="submission" date="2021-02" db="EMBL/GenBank/DDBJ databases">
        <authorList>
            <person name="Liu C."/>
        </authorList>
    </citation>
    <scope>NUCLEOTIDE SEQUENCE</scope>
</reference>
<name>A0A8F3C839_9CAUD</name>
<evidence type="ECO:0000313" key="1">
    <source>
        <dbReference type="EMBL" id="QWY13452.1"/>
    </source>
</evidence>
<sequence>MTATIKMPTPIEAGTNVHRLLKTKNLVKISWPMIVTAAKIANPIIETANTGINVFQK</sequence>
<dbReference type="EMBL" id="MW630116">
    <property type="protein sequence ID" value="QWY13452.1"/>
    <property type="molecule type" value="Genomic_DNA"/>
</dbReference>
<organism evidence="1 2">
    <name type="scientific">Escherichia phage vB_EcoM-ZQ3</name>
    <dbReference type="NCBI Taxonomy" id="2810369"/>
    <lineage>
        <taxon>Viruses</taxon>
        <taxon>Duplodnaviria</taxon>
        <taxon>Heunggongvirae</taxon>
        <taxon>Uroviricota</taxon>
        <taxon>Caudoviricetes</taxon>
        <taxon>Pantevenvirales</taxon>
        <taxon>Straboviridae</taxon>
        <taxon>Tevenvirinae</taxon>
        <taxon>Mosigvirus</taxon>
        <taxon>Mosigvirus JS09</taxon>
    </lineage>
</organism>
<evidence type="ECO:0000313" key="2">
    <source>
        <dbReference type="Proteomes" id="UP000693697"/>
    </source>
</evidence>
<protein>
    <submittedName>
        <fullName evidence="1">Uncharacterized protein</fullName>
    </submittedName>
</protein>
<dbReference type="Proteomes" id="UP000693697">
    <property type="component" value="Segment"/>
</dbReference>